<dbReference type="Proteomes" id="UP001178507">
    <property type="component" value="Unassembled WGS sequence"/>
</dbReference>
<comment type="caution">
    <text evidence="1">The sequence shown here is derived from an EMBL/GenBank/DDBJ whole genome shotgun (WGS) entry which is preliminary data.</text>
</comment>
<dbReference type="AlphaFoldDB" id="A0AA36N1N1"/>
<accession>A0AA36N1N1</accession>
<evidence type="ECO:0000313" key="2">
    <source>
        <dbReference type="Proteomes" id="UP001178507"/>
    </source>
</evidence>
<name>A0AA36N1N1_9DINO</name>
<keyword evidence="2" id="KW-1185">Reference proteome</keyword>
<gene>
    <name evidence="1" type="ORF">EVOR1521_LOCUS14611</name>
</gene>
<sequence>MAVILAFLATAAAYPANLNCDFACMGNYMPGSSFGYMSIASIGNETGTNCVVTTNIPSSGPMANETYTVTVTSTTSLAQKVVASTGDFSSSMVSNTGKGTSQTHSWTASDSSPVTFRVLCGSSQEMWYADTMASTTTTATTTTMGATTTGASTVSTAMSGATAFLPLFAMLALSV</sequence>
<proteinExistence type="predicted"/>
<dbReference type="EMBL" id="CAUJNA010001772">
    <property type="protein sequence ID" value="CAJ1388844.1"/>
    <property type="molecule type" value="Genomic_DNA"/>
</dbReference>
<evidence type="ECO:0000313" key="1">
    <source>
        <dbReference type="EMBL" id="CAJ1388844.1"/>
    </source>
</evidence>
<organism evidence="1 2">
    <name type="scientific">Effrenium voratum</name>
    <dbReference type="NCBI Taxonomy" id="2562239"/>
    <lineage>
        <taxon>Eukaryota</taxon>
        <taxon>Sar</taxon>
        <taxon>Alveolata</taxon>
        <taxon>Dinophyceae</taxon>
        <taxon>Suessiales</taxon>
        <taxon>Symbiodiniaceae</taxon>
        <taxon>Effrenium</taxon>
    </lineage>
</organism>
<protein>
    <submittedName>
        <fullName evidence="1">Uncharacterized protein</fullName>
    </submittedName>
</protein>
<reference evidence="1" key="1">
    <citation type="submission" date="2023-08" db="EMBL/GenBank/DDBJ databases">
        <authorList>
            <person name="Chen Y."/>
            <person name="Shah S."/>
            <person name="Dougan E. K."/>
            <person name="Thang M."/>
            <person name="Chan C."/>
        </authorList>
    </citation>
    <scope>NUCLEOTIDE SEQUENCE</scope>
</reference>